<dbReference type="AlphaFoldDB" id="A0A8J6M263"/>
<evidence type="ECO:0000313" key="3">
    <source>
        <dbReference type="Proteomes" id="UP000602260"/>
    </source>
</evidence>
<protein>
    <submittedName>
        <fullName evidence="2">Uncharacterized protein</fullName>
    </submittedName>
</protein>
<evidence type="ECO:0000256" key="1">
    <source>
        <dbReference type="SAM" id="Phobius"/>
    </source>
</evidence>
<dbReference type="EMBL" id="JACOPN010000012">
    <property type="protein sequence ID" value="MBC5718214.1"/>
    <property type="molecule type" value="Genomic_DNA"/>
</dbReference>
<keyword evidence="3" id="KW-1185">Reference proteome</keyword>
<feature type="transmembrane region" description="Helical" evidence="1">
    <location>
        <begin position="31"/>
        <end position="50"/>
    </location>
</feature>
<accession>A0A8J6M263</accession>
<proteinExistence type="predicted"/>
<reference evidence="2" key="1">
    <citation type="submission" date="2020-08" db="EMBL/GenBank/DDBJ databases">
        <title>Genome public.</title>
        <authorList>
            <person name="Liu C."/>
            <person name="Sun Q."/>
        </authorList>
    </citation>
    <scope>NUCLEOTIDE SEQUENCE</scope>
    <source>
        <strain evidence="2">BX5</strain>
    </source>
</reference>
<keyword evidence="1" id="KW-1133">Transmembrane helix</keyword>
<dbReference type="Proteomes" id="UP000602260">
    <property type="component" value="Unassembled WGS sequence"/>
</dbReference>
<sequence length="89" mass="10286">MKTTILLLLLFLFFVVDLVLRSKYPQVIRPFALIYNVIYTGLVAAYSAYLIYRCTMVRSTGLLILAVCSVAVLAATVYFTWKNWLRDRQ</sequence>
<comment type="caution">
    <text evidence="2">The sequence shown here is derived from an EMBL/GenBank/DDBJ whole genome shotgun (WGS) entry which is preliminary data.</text>
</comment>
<gene>
    <name evidence="2" type="ORF">H8S55_13000</name>
</gene>
<dbReference type="RefSeq" id="WP_186879280.1">
    <property type="nucleotide sequence ID" value="NZ_JACOPN010000012.1"/>
</dbReference>
<feature type="transmembrane region" description="Helical" evidence="1">
    <location>
        <begin position="62"/>
        <end position="81"/>
    </location>
</feature>
<evidence type="ECO:0000313" key="2">
    <source>
        <dbReference type="EMBL" id="MBC5718214.1"/>
    </source>
</evidence>
<organism evidence="2 3">
    <name type="scientific">Flintibacter faecis</name>
    <dbReference type="NCBI Taxonomy" id="2763047"/>
    <lineage>
        <taxon>Bacteria</taxon>
        <taxon>Bacillati</taxon>
        <taxon>Bacillota</taxon>
        <taxon>Clostridia</taxon>
        <taxon>Eubacteriales</taxon>
        <taxon>Flintibacter</taxon>
    </lineage>
</organism>
<name>A0A8J6M263_9FIRM</name>
<keyword evidence="1" id="KW-0472">Membrane</keyword>
<keyword evidence="1" id="KW-0812">Transmembrane</keyword>